<dbReference type="AlphaFoldDB" id="A0A1I1GSR8"/>
<dbReference type="Pfam" id="PF13275">
    <property type="entry name" value="S4_2"/>
    <property type="match status" value="1"/>
</dbReference>
<name>A0A1I1GSR8_9SPHI</name>
<evidence type="ECO:0000256" key="1">
    <source>
        <dbReference type="PROSITE-ProRule" id="PRU00182"/>
    </source>
</evidence>
<evidence type="ECO:0000313" key="3">
    <source>
        <dbReference type="Proteomes" id="UP000199577"/>
    </source>
</evidence>
<sequence>MVETYKITGGYIPLIQLLKALNWVEHGGEAQAVVVAGLVKHNGQVDYRKRLKVRPGDVVEFQGKSVTLTE</sequence>
<dbReference type="EMBL" id="FOLL01000005">
    <property type="protein sequence ID" value="SFC14342.1"/>
    <property type="molecule type" value="Genomic_DNA"/>
</dbReference>
<protein>
    <submittedName>
        <fullName evidence="2">Ribosome-associated protein</fullName>
    </submittedName>
</protein>
<dbReference type="Proteomes" id="UP000199577">
    <property type="component" value="Unassembled WGS sequence"/>
</dbReference>
<dbReference type="CDD" id="cd00165">
    <property type="entry name" value="S4"/>
    <property type="match status" value="1"/>
</dbReference>
<dbReference type="Gene3D" id="3.10.290.10">
    <property type="entry name" value="RNA-binding S4 domain"/>
    <property type="match status" value="1"/>
</dbReference>
<keyword evidence="1" id="KW-0694">RNA-binding</keyword>
<dbReference type="STRING" id="623281.SAMN05421747_10556"/>
<reference evidence="2 3" key="1">
    <citation type="submission" date="2016-10" db="EMBL/GenBank/DDBJ databases">
        <authorList>
            <person name="de Groot N.N."/>
        </authorList>
    </citation>
    <scope>NUCLEOTIDE SEQUENCE [LARGE SCALE GENOMIC DNA]</scope>
    <source>
        <strain evidence="2 3">DSM 22900</strain>
    </source>
</reference>
<dbReference type="PROSITE" id="PS50889">
    <property type="entry name" value="S4"/>
    <property type="match status" value="1"/>
</dbReference>
<gene>
    <name evidence="2" type="ORF">SAMN05421747_10556</name>
</gene>
<dbReference type="SUPFAM" id="SSF55174">
    <property type="entry name" value="Alpha-L RNA-binding motif"/>
    <property type="match status" value="1"/>
</dbReference>
<dbReference type="GO" id="GO:0003723">
    <property type="term" value="F:RNA binding"/>
    <property type="evidence" value="ECO:0007669"/>
    <property type="project" value="UniProtKB-KW"/>
</dbReference>
<dbReference type="InterPro" id="IPR036986">
    <property type="entry name" value="S4_RNA-bd_sf"/>
</dbReference>
<keyword evidence="3" id="KW-1185">Reference proteome</keyword>
<proteinExistence type="predicted"/>
<organism evidence="2 3">
    <name type="scientific">Parapedobacter composti</name>
    <dbReference type="NCBI Taxonomy" id="623281"/>
    <lineage>
        <taxon>Bacteria</taxon>
        <taxon>Pseudomonadati</taxon>
        <taxon>Bacteroidota</taxon>
        <taxon>Sphingobacteriia</taxon>
        <taxon>Sphingobacteriales</taxon>
        <taxon>Sphingobacteriaceae</taxon>
        <taxon>Parapedobacter</taxon>
    </lineage>
</organism>
<evidence type="ECO:0000313" key="2">
    <source>
        <dbReference type="EMBL" id="SFC14342.1"/>
    </source>
</evidence>
<accession>A0A1I1GSR8</accession>